<dbReference type="Pfam" id="PF13579">
    <property type="entry name" value="Glyco_trans_4_4"/>
    <property type="match status" value="1"/>
</dbReference>
<gene>
    <name evidence="5" type="ORF">DFR64_3025</name>
</gene>
<dbReference type="Gene3D" id="3.40.50.2000">
    <property type="entry name" value="Glycogen Phosphorylase B"/>
    <property type="match status" value="2"/>
</dbReference>
<keyword evidence="2 5" id="KW-0808">Transferase</keyword>
<dbReference type="PANTHER" id="PTHR12526:SF510">
    <property type="entry name" value="D-INOSITOL 3-PHOSPHATE GLYCOSYLTRANSFERASE"/>
    <property type="match status" value="1"/>
</dbReference>
<dbReference type="AlphaFoldDB" id="A0A347ZPS7"/>
<proteinExistence type="predicted"/>
<keyword evidence="6" id="KW-1185">Reference proteome</keyword>
<dbReference type="InterPro" id="IPR028098">
    <property type="entry name" value="Glyco_trans_4-like_N"/>
</dbReference>
<organism evidence="5 6">
    <name type="scientific">Pelolinea submarina</name>
    <dbReference type="NCBI Taxonomy" id="913107"/>
    <lineage>
        <taxon>Bacteria</taxon>
        <taxon>Bacillati</taxon>
        <taxon>Chloroflexota</taxon>
        <taxon>Anaerolineae</taxon>
        <taxon>Anaerolineales</taxon>
        <taxon>Anaerolineaceae</taxon>
        <taxon>Pelolinea</taxon>
    </lineage>
</organism>
<dbReference type="OrthoDB" id="9810929at2"/>
<dbReference type="SUPFAM" id="SSF53756">
    <property type="entry name" value="UDP-Glycosyltransferase/glycogen phosphorylase"/>
    <property type="match status" value="1"/>
</dbReference>
<feature type="domain" description="Glycosyltransferase subfamily 4-like N-terminal" evidence="4">
    <location>
        <begin position="60"/>
        <end position="192"/>
    </location>
</feature>
<name>A0A347ZPS7_9CHLR</name>
<protein>
    <submittedName>
        <fullName evidence="5">Glycosyltransferase involved in cell wall biosynthesis</fullName>
    </submittedName>
</protein>
<dbReference type="Proteomes" id="UP000256388">
    <property type="component" value="Unassembled WGS sequence"/>
</dbReference>
<feature type="domain" description="Glycosyl transferase family 1" evidence="3">
    <location>
        <begin position="263"/>
        <end position="372"/>
    </location>
</feature>
<evidence type="ECO:0000259" key="4">
    <source>
        <dbReference type="Pfam" id="PF13579"/>
    </source>
</evidence>
<dbReference type="GO" id="GO:0016757">
    <property type="term" value="F:glycosyltransferase activity"/>
    <property type="evidence" value="ECO:0007669"/>
    <property type="project" value="UniProtKB-KW"/>
</dbReference>
<sequence>MHILLVADGRSPITRNWLRMLSGLDLTVSLVSTYPYEPIPGIEHQYTLPVAFSGMSGSQVARSASQRQARVRGMVARLRPMLLKLRALAAPLLLPRQQKEFLRILDEVQPDLVHALRVPFEGMLAVVTPAEIPLIVSIWGNDLTFHARTSILMKRQTRRTLARADGLLADASRDVRLALQWGLRADAPTAVLPGNGGLDLDEINRTLSLSVAHDYALPEGRPLVVNPRGFRPGSVHQDVFFASIPLILKEFPQAYFVCTAMQGQPQALKWVEQYHLQDHVLLLPYLGQQQLWQLFSRSQVYVSLSSHDGTPNTFLEALACGCFPVVGNIESLREWLEPERTGLLVNPRDPQAAAQAVLRALRHPELRERARQGNIRVLKQRAEIKGVRKAAQIFYEKFSGK</sequence>
<comment type="caution">
    <text evidence="5">The sequence shown here is derived from an EMBL/GenBank/DDBJ whole genome shotgun (WGS) entry which is preliminary data.</text>
</comment>
<accession>A0A347ZPS7</accession>
<dbReference type="InterPro" id="IPR001296">
    <property type="entry name" value="Glyco_trans_1"/>
</dbReference>
<dbReference type="EMBL" id="QUMS01000006">
    <property type="protein sequence ID" value="REG04677.1"/>
    <property type="molecule type" value="Genomic_DNA"/>
</dbReference>
<dbReference type="PANTHER" id="PTHR12526">
    <property type="entry name" value="GLYCOSYLTRANSFERASE"/>
    <property type="match status" value="1"/>
</dbReference>
<reference evidence="5 6" key="1">
    <citation type="submission" date="2018-08" db="EMBL/GenBank/DDBJ databases">
        <title>Genomic Encyclopedia of Type Strains, Phase IV (KMG-IV): sequencing the most valuable type-strain genomes for metagenomic binning, comparative biology and taxonomic classification.</title>
        <authorList>
            <person name="Goeker M."/>
        </authorList>
    </citation>
    <scope>NUCLEOTIDE SEQUENCE [LARGE SCALE GENOMIC DNA]</scope>
    <source>
        <strain evidence="5 6">DSM 23923</strain>
    </source>
</reference>
<dbReference type="RefSeq" id="WP_116226273.1">
    <property type="nucleotide sequence ID" value="NZ_AP018437.1"/>
</dbReference>
<evidence type="ECO:0000259" key="3">
    <source>
        <dbReference type="Pfam" id="PF00534"/>
    </source>
</evidence>
<dbReference type="Pfam" id="PF00534">
    <property type="entry name" value="Glycos_transf_1"/>
    <property type="match status" value="1"/>
</dbReference>
<evidence type="ECO:0000256" key="2">
    <source>
        <dbReference type="ARBA" id="ARBA00022679"/>
    </source>
</evidence>
<keyword evidence="1" id="KW-0328">Glycosyltransferase</keyword>
<evidence type="ECO:0000313" key="6">
    <source>
        <dbReference type="Proteomes" id="UP000256388"/>
    </source>
</evidence>
<dbReference type="CDD" id="cd03801">
    <property type="entry name" value="GT4_PimA-like"/>
    <property type="match status" value="1"/>
</dbReference>
<evidence type="ECO:0000256" key="1">
    <source>
        <dbReference type="ARBA" id="ARBA00022676"/>
    </source>
</evidence>
<evidence type="ECO:0000313" key="5">
    <source>
        <dbReference type="EMBL" id="REG04677.1"/>
    </source>
</evidence>